<dbReference type="Gene3D" id="3.20.20.80">
    <property type="entry name" value="Glycosidases"/>
    <property type="match status" value="1"/>
</dbReference>
<evidence type="ECO:0000256" key="1">
    <source>
        <dbReference type="ARBA" id="ARBA00022801"/>
    </source>
</evidence>
<dbReference type="OrthoDB" id="9802433at2"/>
<accession>A0A5C8HX53</accession>
<dbReference type="PANTHER" id="PTHR10357">
    <property type="entry name" value="ALPHA-AMYLASE FAMILY MEMBER"/>
    <property type="match status" value="1"/>
</dbReference>
<dbReference type="GO" id="GO:0016798">
    <property type="term" value="F:hydrolase activity, acting on glycosyl bonds"/>
    <property type="evidence" value="ECO:0007669"/>
    <property type="project" value="UniProtKB-KW"/>
</dbReference>
<dbReference type="InterPro" id="IPR006047">
    <property type="entry name" value="GH13_cat_dom"/>
</dbReference>
<proteinExistence type="predicted"/>
<protein>
    <submittedName>
        <fullName evidence="4">DUF3459 domain-containing protein</fullName>
    </submittedName>
</protein>
<dbReference type="SMART" id="SM00642">
    <property type="entry name" value="Aamy"/>
    <property type="match status" value="1"/>
</dbReference>
<evidence type="ECO:0000313" key="4">
    <source>
        <dbReference type="EMBL" id="TXK10458.1"/>
    </source>
</evidence>
<name>A0A5C8HX53_9MICO</name>
<comment type="caution">
    <text evidence="4">The sequence shown here is derived from an EMBL/GenBank/DDBJ whole genome shotgun (WGS) entry which is preliminary data.</text>
</comment>
<dbReference type="EMBL" id="VRSV01000002">
    <property type="protein sequence ID" value="TXK10458.1"/>
    <property type="molecule type" value="Genomic_DNA"/>
</dbReference>
<dbReference type="GO" id="GO:0005975">
    <property type="term" value="P:carbohydrate metabolic process"/>
    <property type="evidence" value="ECO:0007669"/>
    <property type="project" value="InterPro"/>
</dbReference>
<sequence>MMALWVDHAMWWHVYPLGFVGAPIRPEEGATDAVHHRLDRVGGWLDHVVELGLNGLALGPVFASTTHGYDTTDHFRIDPRLGDDADFDRLVATAHEKGVRVLLDGVFNHVGRAHPAFRALEENGPDAATADLFRVDWNGWQPGAPVAAEVFEGHDALVALDHSSPAVEQLVVDVMTHWLDRGADGWRLDAAYAVDPAFWARVLPRVRAQHPDVWITGEVIHGDAAAIVAESTMDSLTQYELWQGIWHGLADANLFETTHAIERNNALLETFVPTTFIGNHDVTRIASAVGDARHVPHAVALLMILAGTPMVYAGDEYGLRAVKEERLGGDDAVRPELPPAPPADPATLPGAGAYAAAMLAVHQELIALRRRHPWLRTAQTDVVQVENTSVSLRTATGTDALVTVLNLADEPVSLPAAGATSVLAGAATIAGDRVELAPHGWAVLGA</sequence>
<keyword evidence="5" id="KW-1185">Reference proteome</keyword>
<keyword evidence="2" id="KW-0326">Glycosidase</keyword>
<gene>
    <name evidence="4" type="ORF">FVP77_10510</name>
</gene>
<dbReference type="PANTHER" id="PTHR10357:SF210">
    <property type="entry name" value="MALTODEXTRIN GLUCOSIDASE"/>
    <property type="match status" value="1"/>
</dbReference>
<evidence type="ECO:0000313" key="5">
    <source>
        <dbReference type="Proteomes" id="UP000321034"/>
    </source>
</evidence>
<dbReference type="Pfam" id="PF00128">
    <property type="entry name" value="Alpha-amylase"/>
    <property type="match status" value="1"/>
</dbReference>
<keyword evidence="1" id="KW-0378">Hydrolase</keyword>
<dbReference type="SUPFAM" id="SSF51445">
    <property type="entry name" value="(Trans)glycosidases"/>
    <property type="match status" value="1"/>
</dbReference>
<organism evidence="4 5">
    <name type="scientific">Microbacterium hatanonis</name>
    <dbReference type="NCBI Taxonomy" id="404366"/>
    <lineage>
        <taxon>Bacteria</taxon>
        <taxon>Bacillati</taxon>
        <taxon>Actinomycetota</taxon>
        <taxon>Actinomycetes</taxon>
        <taxon>Micrococcales</taxon>
        <taxon>Microbacteriaceae</taxon>
        <taxon>Microbacterium</taxon>
    </lineage>
</organism>
<reference evidence="4 5" key="1">
    <citation type="submission" date="2019-08" db="EMBL/GenBank/DDBJ databases">
        <authorList>
            <person name="Dong K."/>
        </authorList>
    </citation>
    <scope>NUCLEOTIDE SEQUENCE [LARGE SCALE GENOMIC DNA]</scope>
    <source>
        <strain evidence="4 5">JCM14558</strain>
    </source>
</reference>
<dbReference type="AlphaFoldDB" id="A0A5C8HX53"/>
<dbReference type="Proteomes" id="UP000321034">
    <property type="component" value="Unassembled WGS sequence"/>
</dbReference>
<evidence type="ECO:0000259" key="3">
    <source>
        <dbReference type="SMART" id="SM00642"/>
    </source>
</evidence>
<evidence type="ECO:0000256" key="2">
    <source>
        <dbReference type="ARBA" id="ARBA00023295"/>
    </source>
</evidence>
<feature type="domain" description="Glycosyl hydrolase family 13 catalytic" evidence="3">
    <location>
        <begin position="13"/>
        <end position="369"/>
    </location>
</feature>
<dbReference type="InterPro" id="IPR017853">
    <property type="entry name" value="GH"/>
</dbReference>